<accession>A0A8X7XII2</accession>
<dbReference type="EMBL" id="JAATIS010000220">
    <property type="protein sequence ID" value="KAG2468923.1"/>
    <property type="molecule type" value="Genomic_DNA"/>
</dbReference>
<comment type="caution">
    <text evidence="1">The sequence shown here is derived from an EMBL/GenBank/DDBJ whole genome shotgun (WGS) entry which is preliminary data.</text>
</comment>
<organism evidence="1 2">
    <name type="scientific">Polypterus senegalus</name>
    <name type="common">Senegal bichir</name>
    <dbReference type="NCBI Taxonomy" id="55291"/>
    <lineage>
        <taxon>Eukaryota</taxon>
        <taxon>Metazoa</taxon>
        <taxon>Chordata</taxon>
        <taxon>Craniata</taxon>
        <taxon>Vertebrata</taxon>
        <taxon>Euteleostomi</taxon>
        <taxon>Actinopterygii</taxon>
        <taxon>Polypteriformes</taxon>
        <taxon>Polypteridae</taxon>
        <taxon>Polypterus</taxon>
    </lineage>
</organism>
<gene>
    <name evidence="1" type="primary">Ytx2_0</name>
    <name evidence="1" type="ORF">GTO96_0003994</name>
</gene>
<keyword evidence="2" id="KW-1185">Reference proteome</keyword>
<protein>
    <submittedName>
        <fullName evidence="1">YTX2 protein</fullName>
    </submittedName>
</protein>
<dbReference type="AlphaFoldDB" id="A0A8X7XII2"/>
<feature type="non-terminal residue" evidence="1">
    <location>
        <position position="170"/>
    </location>
</feature>
<proteinExistence type="predicted"/>
<sequence length="170" mass="19187">MRMTSWCLWILMQTSPLCVSEGASSAKVNWEKGDAYLSGDWAHRPPPVLPSGLGWNRKAYHYLGVVLGGEDNWEGFLQRIDLRLKKWQWIATKLSVRGRVLLIKNLVASMLWHRLRSVDPPAGLLHSIQTLLVDFFWNGMHRLKKGLLSLPVEEGGRGLMMSAARPLVSG</sequence>
<reference evidence="1 2" key="1">
    <citation type="journal article" date="2021" name="Cell">
        <title>Tracing the genetic footprints of vertebrate landing in non-teleost ray-finned fishes.</title>
        <authorList>
            <person name="Bi X."/>
            <person name="Wang K."/>
            <person name="Yang L."/>
            <person name="Pan H."/>
            <person name="Jiang H."/>
            <person name="Wei Q."/>
            <person name="Fang M."/>
            <person name="Yu H."/>
            <person name="Zhu C."/>
            <person name="Cai Y."/>
            <person name="He Y."/>
            <person name="Gan X."/>
            <person name="Zeng H."/>
            <person name="Yu D."/>
            <person name="Zhu Y."/>
            <person name="Jiang H."/>
            <person name="Qiu Q."/>
            <person name="Yang H."/>
            <person name="Zhang Y.E."/>
            <person name="Wang W."/>
            <person name="Zhu M."/>
            <person name="He S."/>
            <person name="Zhang G."/>
        </authorList>
    </citation>
    <scope>NUCLEOTIDE SEQUENCE [LARGE SCALE GENOMIC DNA]</scope>
    <source>
        <strain evidence="1">Bchr_013</strain>
    </source>
</reference>
<evidence type="ECO:0000313" key="2">
    <source>
        <dbReference type="Proteomes" id="UP000886611"/>
    </source>
</evidence>
<dbReference type="Proteomes" id="UP000886611">
    <property type="component" value="Unassembled WGS sequence"/>
</dbReference>
<feature type="non-terminal residue" evidence="1">
    <location>
        <position position="1"/>
    </location>
</feature>
<name>A0A8X7XII2_POLSE</name>
<evidence type="ECO:0000313" key="1">
    <source>
        <dbReference type="EMBL" id="KAG2468923.1"/>
    </source>
</evidence>